<reference evidence="2 3" key="1">
    <citation type="submission" date="2018-11" db="EMBL/GenBank/DDBJ databases">
        <title>Haplotype-resolved cattle genomes.</title>
        <authorList>
            <person name="Low W.Y."/>
            <person name="Tearle R."/>
            <person name="Bickhart D.M."/>
            <person name="Rosen B.D."/>
            <person name="Koren S."/>
            <person name="Rhie A."/>
            <person name="Hiendleder S."/>
            <person name="Phillippy A.M."/>
            <person name="Smith T.P.L."/>
            <person name="Williams J.L."/>
        </authorList>
    </citation>
    <scope>NUCLEOTIDE SEQUENCE [LARGE SCALE GENOMIC DNA]</scope>
</reference>
<organism evidence="2 3">
    <name type="scientific">Bos indicus x Bos taurus</name>
    <name type="common">Hybrid cattle</name>
    <dbReference type="NCBI Taxonomy" id="30522"/>
    <lineage>
        <taxon>Eukaryota</taxon>
        <taxon>Metazoa</taxon>
        <taxon>Chordata</taxon>
        <taxon>Craniata</taxon>
        <taxon>Vertebrata</taxon>
        <taxon>Euteleostomi</taxon>
        <taxon>Mammalia</taxon>
        <taxon>Eutheria</taxon>
        <taxon>Laurasiatheria</taxon>
        <taxon>Artiodactyla</taxon>
        <taxon>Ruminantia</taxon>
        <taxon>Pecora</taxon>
        <taxon>Bovidae</taxon>
        <taxon>Bovinae</taxon>
        <taxon>Bos</taxon>
    </lineage>
</organism>
<feature type="region of interest" description="Disordered" evidence="1">
    <location>
        <begin position="1"/>
        <end position="23"/>
    </location>
</feature>
<evidence type="ECO:0000313" key="3">
    <source>
        <dbReference type="Proteomes" id="UP000314981"/>
    </source>
</evidence>
<name>A0A4W2DTZ6_BOBOX</name>
<dbReference type="AlphaFoldDB" id="A0A4W2DTZ6"/>
<accession>A0A4W2DTZ6</accession>
<evidence type="ECO:0000256" key="1">
    <source>
        <dbReference type="SAM" id="MobiDB-lite"/>
    </source>
</evidence>
<evidence type="ECO:0000313" key="2">
    <source>
        <dbReference type="Ensembl" id="ENSBIXP00000030073.1"/>
    </source>
</evidence>
<reference evidence="2" key="2">
    <citation type="submission" date="2025-08" db="UniProtKB">
        <authorList>
            <consortium name="Ensembl"/>
        </authorList>
    </citation>
    <scope>IDENTIFICATION</scope>
</reference>
<keyword evidence="3" id="KW-1185">Reference proteome</keyword>
<reference evidence="2" key="3">
    <citation type="submission" date="2025-09" db="UniProtKB">
        <authorList>
            <consortium name="Ensembl"/>
        </authorList>
    </citation>
    <scope>IDENTIFICATION</scope>
</reference>
<dbReference type="Ensembl" id="ENSBIXT00000005143.1">
    <property type="protein sequence ID" value="ENSBIXP00000030073.1"/>
    <property type="gene ID" value="ENSBIXG00000011884.1"/>
</dbReference>
<proteinExistence type="predicted"/>
<sequence>MTQGSQQELARQKNKKRQSSSVKGMHYLLGRLFPKQRDMQIMQQNCAPPLCRRWSDRWGRNALTEGDAALKVAEDQSRRNVPYLADLRLLQGRMTLSRVSEPSDIIYSLWSNHF</sequence>
<dbReference type="Proteomes" id="UP000314981">
    <property type="component" value="Chromosome 27"/>
</dbReference>
<protein>
    <submittedName>
        <fullName evidence="2">Uncharacterized protein</fullName>
    </submittedName>
</protein>